<dbReference type="EC" id="3.1.21.-" evidence="5"/>
<evidence type="ECO:0000256" key="3">
    <source>
        <dbReference type="ARBA" id="ARBA00022801"/>
    </source>
</evidence>
<dbReference type="PANTHER" id="PTHR46124:SF2">
    <property type="entry name" value="D-AMINOACYL-TRNA DEACYLASE"/>
    <property type="match status" value="1"/>
</dbReference>
<evidence type="ECO:0000313" key="5">
    <source>
        <dbReference type="EMBL" id="QDV05028.1"/>
    </source>
</evidence>
<dbReference type="PIRSF" id="PIRSF005902">
    <property type="entry name" value="DNase_TatD"/>
    <property type="match status" value="1"/>
</dbReference>
<dbReference type="InterPro" id="IPR001130">
    <property type="entry name" value="TatD-like"/>
</dbReference>
<dbReference type="PROSITE" id="PS01090">
    <property type="entry name" value="TATD_2"/>
    <property type="match status" value="1"/>
</dbReference>
<feature type="binding site" evidence="4">
    <location>
        <position position="129"/>
    </location>
    <ligand>
        <name>a divalent metal cation</name>
        <dbReference type="ChEBI" id="CHEBI:60240"/>
        <label>2</label>
    </ligand>
</feature>
<feature type="binding site" evidence="4">
    <location>
        <position position="206"/>
    </location>
    <ligand>
        <name>a divalent metal cation</name>
        <dbReference type="ChEBI" id="CHEBI:60240"/>
        <label>1</label>
    </ligand>
</feature>
<feature type="binding site" evidence="4">
    <location>
        <position position="93"/>
    </location>
    <ligand>
        <name>a divalent metal cation</name>
        <dbReference type="ChEBI" id="CHEBI:60240"/>
        <label>1</label>
    </ligand>
</feature>
<keyword evidence="2 4" id="KW-0479">Metal-binding</keyword>
<evidence type="ECO:0000313" key="6">
    <source>
        <dbReference type="Proteomes" id="UP000320390"/>
    </source>
</evidence>
<dbReference type="InterPro" id="IPR032466">
    <property type="entry name" value="Metal_Hydrolase"/>
</dbReference>
<dbReference type="CDD" id="cd01310">
    <property type="entry name" value="TatD_DNAse"/>
    <property type="match status" value="1"/>
</dbReference>
<keyword evidence="6" id="KW-1185">Reference proteome</keyword>
<organism evidence="5 6">
    <name type="scientific">Saltatorellus ferox</name>
    <dbReference type="NCBI Taxonomy" id="2528018"/>
    <lineage>
        <taxon>Bacteria</taxon>
        <taxon>Pseudomonadati</taxon>
        <taxon>Planctomycetota</taxon>
        <taxon>Planctomycetia</taxon>
        <taxon>Planctomycetia incertae sedis</taxon>
        <taxon>Saltatorellus</taxon>
    </lineage>
</organism>
<proteinExistence type="inferred from homology"/>
<reference evidence="5 6" key="1">
    <citation type="submission" date="2019-02" db="EMBL/GenBank/DDBJ databases">
        <title>Deep-cultivation of Planctomycetes and their phenomic and genomic characterization uncovers novel biology.</title>
        <authorList>
            <person name="Wiegand S."/>
            <person name="Jogler M."/>
            <person name="Boedeker C."/>
            <person name="Pinto D."/>
            <person name="Vollmers J."/>
            <person name="Rivas-Marin E."/>
            <person name="Kohn T."/>
            <person name="Peeters S.H."/>
            <person name="Heuer A."/>
            <person name="Rast P."/>
            <person name="Oberbeckmann S."/>
            <person name="Bunk B."/>
            <person name="Jeske O."/>
            <person name="Meyerdierks A."/>
            <person name="Storesund J.E."/>
            <person name="Kallscheuer N."/>
            <person name="Luecker S."/>
            <person name="Lage O.M."/>
            <person name="Pohl T."/>
            <person name="Merkel B.J."/>
            <person name="Hornburger P."/>
            <person name="Mueller R.-W."/>
            <person name="Bruemmer F."/>
            <person name="Labrenz M."/>
            <person name="Spormann A.M."/>
            <person name="Op den Camp H."/>
            <person name="Overmann J."/>
            <person name="Amann R."/>
            <person name="Jetten M.S.M."/>
            <person name="Mascher T."/>
            <person name="Medema M.H."/>
            <person name="Devos D.P."/>
            <person name="Kaster A.-K."/>
            <person name="Ovreas L."/>
            <person name="Rohde M."/>
            <person name="Galperin M.Y."/>
            <person name="Jogler C."/>
        </authorList>
    </citation>
    <scope>NUCLEOTIDE SEQUENCE [LARGE SCALE GENOMIC DNA]</scope>
    <source>
        <strain evidence="5 6">Poly30</strain>
    </source>
</reference>
<dbReference type="RefSeq" id="WP_145194455.1">
    <property type="nucleotide sequence ID" value="NZ_CP036434.1"/>
</dbReference>
<dbReference type="SUPFAM" id="SSF51556">
    <property type="entry name" value="Metallo-dependent hydrolases"/>
    <property type="match status" value="1"/>
</dbReference>
<evidence type="ECO:0000256" key="4">
    <source>
        <dbReference type="PIRSR" id="PIRSR005902-1"/>
    </source>
</evidence>
<accession>A0A518ELR4</accession>
<dbReference type="Pfam" id="PF01026">
    <property type="entry name" value="TatD_DNase"/>
    <property type="match status" value="1"/>
</dbReference>
<dbReference type="FunFam" id="3.20.20.140:FF:000005">
    <property type="entry name" value="TatD family hydrolase"/>
    <property type="match status" value="1"/>
</dbReference>
<name>A0A518ELR4_9BACT</name>
<evidence type="ECO:0000256" key="1">
    <source>
        <dbReference type="ARBA" id="ARBA00009275"/>
    </source>
</evidence>
<dbReference type="GO" id="GO:0046872">
    <property type="term" value="F:metal ion binding"/>
    <property type="evidence" value="ECO:0007669"/>
    <property type="project" value="UniProtKB-KW"/>
</dbReference>
<feature type="binding site" evidence="4">
    <location>
        <position position="155"/>
    </location>
    <ligand>
        <name>a divalent metal cation</name>
        <dbReference type="ChEBI" id="CHEBI:60240"/>
        <label>2</label>
    </ligand>
</feature>
<dbReference type="PANTHER" id="PTHR46124">
    <property type="entry name" value="D-AMINOACYL-TRNA DEACYLASE"/>
    <property type="match status" value="1"/>
</dbReference>
<gene>
    <name evidence="5" type="primary">tatD</name>
    <name evidence="5" type="ORF">Poly30_05230</name>
</gene>
<sequence length="266" mass="28771">MELIDIGVNLGSQQFKKDLDDVMARARAADVAGMVITGTSLAGSLRALEIARGADDLWCTAGVHPHDAKTWSDSSAITIRKLCADSKVVAVGECGLDFNRNFSEPEAQRAAYSAQLGIAAETSLPVFLHQRDAHDEFFSTLKDAWPDLGGGAVVHCFTDGPAEAEAYLELGCYLGITGWVTDARRGDALRRAVPLIPDERLLLETDAPYLMPQSIRPRPKSRRNEPMHMIEVARAVAELRGQAIEEVAALSTANARHFFALTAGGR</sequence>
<dbReference type="EMBL" id="CP036434">
    <property type="protein sequence ID" value="QDV05028.1"/>
    <property type="molecule type" value="Genomic_DNA"/>
</dbReference>
<dbReference type="InterPro" id="IPR018228">
    <property type="entry name" value="DNase_TatD-rel_CS"/>
</dbReference>
<dbReference type="PROSITE" id="PS01091">
    <property type="entry name" value="TATD_3"/>
    <property type="match status" value="1"/>
</dbReference>
<dbReference type="Proteomes" id="UP000320390">
    <property type="component" value="Chromosome"/>
</dbReference>
<evidence type="ECO:0000256" key="2">
    <source>
        <dbReference type="ARBA" id="ARBA00022723"/>
    </source>
</evidence>
<dbReference type="AlphaFoldDB" id="A0A518ELR4"/>
<comment type="similarity">
    <text evidence="1">Belongs to the metallo-dependent hydrolases superfamily. TatD-type hydrolase family.</text>
</comment>
<dbReference type="Gene3D" id="3.20.20.140">
    <property type="entry name" value="Metal-dependent hydrolases"/>
    <property type="match status" value="1"/>
</dbReference>
<dbReference type="OrthoDB" id="9810005at2"/>
<dbReference type="GO" id="GO:0016788">
    <property type="term" value="F:hydrolase activity, acting on ester bonds"/>
    <property type="evidence" value="ECO:0007669"/>
    <property type="project" value="InterPro"/>
</dbReference>
<keyword evidence="3 5" id="KW-0378">Hydrolase</keyword>
<dbReference type="GO" id="GO:0005829">
    <property type="term" value="C:cytosol"/>
    <property type="evidence" value="ECO:0007669"/>
    <property type="project" value="TreeGrafter"/>
</dbReference>
<protein>
    <submittedName>
        <fullName evidence="5">Tat-linked quality control protein TatD</fullName>
        <ecNumber evidence="5">3.1.21.-</ecNumber>
    </submittedName>
</protein>